<dbReference type="SUPFAM" id="SSF53067">
    <property type="entry name" value="Actin-like ATPase domain"/>
    <property type="match status" value="2"/>
</dbReference>
<organism evidence="4 5">
    <name type="scientific">Entomospira entomophila</name>
    <dbReference type="NCBI Taxonomy" id="2719988"/>
    <lineage>
        <taxon>Bacteria</taxon>
        <taxon>Pseudomonadati</taxon>
        <taxon>Spirochaetota</taxon>
        <taxon>Spirochaetia</taxon>
        <taxon>Spirochaetales</taxon>
        <taxon>Spirochaetaceae</taxon>
        <taxon>Entomospira</taxon>
    </lineage>
</organism>
<sequence>MILTIDLGTSSIKGAIFLDSRPLRGLGRFIYKKQDVASWLQALDKLLSSLSWPERADLEAIVISGQGPTIVPVLKKEEVLKPLFYYQNHRMSADGDEPIESYFLPKVAYFLHKKPELASEIQYFMSAPDYIAYWLTGEAVTSLPNEAYRNLIWSEQEQERYHFQKRWFPPYAMHREIGVVREERRNHFFLQRKVVVYTTLFDFLSALVGAGTIQEGDVLNRAGMSEGVNFIMSHKPSVESLPKTDTYWRITPHLLPNLYNVGVVFDHVGRLMEQYDYSTEEAEVQLHIAKITRIWNEFSGLPISLVRLCGGQTYYADVSRLKRRLSHYPLQVLRYTQAELLGNVMYATWLRGYYHSLEESVAHFMKIMH</sequence>
<comment type="caution">
    <text evidence="4">The sequence shown here is derived from an EMBL/GenBank/DDBJ whole genome shotgun (WGS) entry which is preliminary data.</text>
</comment>
<evidence type="ECO:0000256" key="1">
    <source>
        <dbReference type="ARBA" id="ARBA00009156"/>
    </source>
</evidence>
<dbReference type="EMBL" id="JAATLJ010000001">
    <property type="protein sequence ID" value="NIZ40309.1"/>
    <property type="molecule type" value="Genomic_DNA"/>
</dbReference>
<dbReference type="PANTHER" id="PTHR43095:SF5">
    <property type="entry name" value="XYLULOSE KINASE"/>
    <property type="match status" value="1"/>
</dbReference>
<keyword evidence="5" id="KW-1185">Reference proteome</keyword>
<evidence type="ECO:0000256" key="2">
    <source>
        <dbReference type="ARBA" id="ARBA00022679"/>
    </source>
</evidence>
<dbReference type="AlphaFoldDB" id="A0A968GD94"/>
<evidence type="ECO:0000256" key="3">
    <source>
        <dbReference type="ARBA" id="ARBA00022777"/>
    </source>
</evidence>
<accession>A0A968GD94</accession>
<dbReference type="RefSeq" id="WP_167699912.1">
    <property type="nucleotide sequence ID" value="NZ_CP118174.1"/>
</dbReference>
<keyword evidence="3" id="KW-0418">Kinase</keyword>
<dbReference type="PANTHER" id="PTHR43095">
    <property type="entry name" value="SUGAR KINASE"/>
    <property type="match status" value="1"/>
</dbReference>
<keyword evidence="2" id="KW-0808">Transferase</keyword>
<evidence type="ECO:0000313" key="5">
    <source>
        <dbReference type="Proteomes" id="UP000711995"/>
    </source>
</evidence>
<evidence type="ECO:0008006" key="6">
    <source>
        <dbReference type="Google" id="ProtNLM"/>
    </source>
</evidence>
<dbReference type="Gene3D" id="3.30.420.40">
    <property type="match status" value="1"/>
</dbReference>
<protein>
    <recommendedName>
        <fullName evidence="6">Carbohydrate kinase FGGY N-terminal domain-containing protein</fullName>
    </recommendedName>
</protein>
<gene>
    <name evidence="4" type="ORF">HCT14_02115</name>
</gene>
<name>A0A968GD94_9SPIO</name>
<reference evidence="4 5" key="1">
    <citation type="submission" date="2020-03" db="EMBL/GenBank/DDBJ databases">
        <title>Spirochaetal bacteria isolated from arthropods constitute a novel genus Entomospira genus novum within the order Spirochaetales.</title>
        <authorList>
            <person name="Grana-Miraglia L."/>
            <person name="Sikutova S."/>
            <person name="Fingerle V."/>
            <person name="Sing A."/>
            <person name="Castillo-Ramirez S."/>
            <person name="Margos G."/>
            <person name="Rudolf I."/>
        </authorList>
    </citation>
    <scope>NUCLEOTIDE SEQUENCE [LARGE SCALE GENOMIC DNA]</scope>
    <source>
        <strain evidence="4 5">BR193</strain>
    </source>
</reference>
<dbReference type="Proteomes" id="UP000711995">
    <property type="component" value="Unassembled WGS sequence"/>
</dbReference>
<dbReference type="GO" id="GO:0016301">
    <property type="term" value="F:kinase activity"/>
    <property type="evidence" value="ECO:0007669"/>
    <property type="project" value="UniProtKB-KW"/>
</dbReference>
<dbReference type="InterPro" id="IPR050406">
    <property type="entry name" value="FGGY_Carb_Kinase"/>
</dbReference>
<evidence type="ECO:0000313" key="4">
    <source>
        <dbReference type="EMBL" id="NIZ40309.1"/>
    </source>
</evidence>
<proteinExistence type="inferred from homology"/>
<comment type="similarity">
    <text evidence="1">Belongs to the FGGY kinase family.</text>
</comment>
<dbReference type="InterPro" id="IPR043129">
    <property type="entry name" value="ATPase_NBD"/>
</dbReference>